<reference evidence="2" key="1">
    <citation type="submission" date="2022-10" db="EMBL/GenBank/DDBJ databases">
        <title>Genome assembly of Pristionchus species.</title>
        <authorList>
            <person name="Yoshida K."/>
            <person name="Sommer R.J."/>
        </authorList>
    </citation>
    <scope>NUCLEOTIDE SEQUENCE [LARGE SCALE GENOMIC DNA]</scope>
    <source>
        <strain evidence="2">RS5460</strain>
    </source>
</reference>
<protein>
    <submittedName>
        <fullName evidence="1">Uncharacterized protein</fullName>
    </submittedName>
</protein>
<name>A0AAN5D4I9_9BILA</name>
<dbReference type="Proteomes" id="UP001328107">
    <property type="component" value="Unassembled WGS sequence"/>
</dbReference>
<evidence type="ECO:0000313" key="1">
    <source>
        <dbReference type="EMBL" id="GMR55940.1"/>
    </source>
</evidence>
<comment type="caution">
    <text evidence="1">The sequence shown here is derived from an EMBL/GenBank/DDBJ whole genome shotgun (WGS) entry which is preliminary data.</text>
</comment>
<sequence>LRHTTRKVPPLPAYLDEKKIGVAMDGLRVGFDRLSLVPLMNPIYRHVYADELIVTEEKKIQRDLRKSAEM</sequence>
<accession>A0AAN5D4I9</accession>
<feature type="non-terminal residue" evidence="1">
    <location>
        <position position="1"/>
    </location>
</feature>
<dbReference type="AlphaFoldDB" id="A0AAN5D4I9"/>
<evidence type="ECO:0000313" key="2">
    <source>
        <dbReference type="Proteomes" id="UP001328107"/>
    </source>
</evidence>
<dbReference type="EMBL" id="BTRK01000005">
    <property type="protein sequence ID" value="GMR55940.1"/>
    <property type="molecule type" value="Genomic_DNA"/>
</dbReference>
<feature type="non-terminal residue" evidence="1">
    <location>
        <position position="70"/>
    </location>
</feature>
<proteinExistence type="predicted"/>
<organism evidence="1 2">
    <name type="scientific">Pristionchus mayeri</name>
    <dbReference type="NCBI Taxonomy" id="1317129"/>
    <lineage>
        <taxon>Eukaryota</taxon>
        <taxon>Metazoa</taxon>
        <taxon>Ecdysozoa</taxon>
        <taxon>Nematoda</taxon>
        <taxon>Chromadorea</taxon>
        <taxon>Rhabditida</taxon>
        <taxon>Rhabditina</taxon>
        <taxon>Diplogasteromorpha</taxon>
        <taxon>Diplogasteroidea</taxon>
        <taxon>Neodiplogasteridae</taxon>
        <taxon>Pristionchus</taxon>
    </lineage>
</organism>
<gene>
    <name evidence="1" type="ORF">PMAYCL1PPCAC_26135</name>
</gene>
<keyword evidence="2" id="KW-1185">Reference proteome</keyword>